<dbReference type="PROSITE" id="PS50297">
    <property type="entry name" value="ANK_REP_REGION"/>
    <property type="match status" value="4"/>
</dbReference>
<feature type="compositionally biased region" description="Polar residues" evidence="6">
    <location>
        <begin position="229"/>
        <end position="240"/>
    </location>
</feature>
<evidence type="ECO:0000259" key="8">
    <source>
        <dbReference type="Pfam" id="PF14915"/>
    </source>
</evidence>
<accession>A0A2R9CF72</accession>
<dbReference type="EMBL" id="AJFE02073579">
    <property type="status" value="NOT_ANNOTATED_CDS"/>
    <property type="molecule type" value="Genomic_DNA"/>
</dbReference>
<reference evidence="9" key="3">
    <citation type="submission" date="2025-09" db="UniProtKB">
        <authorList>
            <consortium name="Ensembl"/>
        </authorList>
    </citation>
    <scope>IDENTIFICATION</scope>
</reference>
<feature type="coiled-coil region" evidence="5">
    <location>
        <begin position="701"/>
        <end position="826"/>
    </location>
</feature>
<evidence type="ECO:0000259" key="7">
    <source>
        <dbReference type="Pfam" id="PF12001"/>
    </source>
</evidence>
<feature type="coiled-coil region" evidence="5">
    <location>
        <begin position="1204"/>
        <end position="1328"/>
    </location>
</feature>
<reference evidence="9 10" key="1">
    <citation type="journal article" date="2012" name="Nature">
        <title>The bonobo genome compared with the chimpanzee and human genomes.</title>
        <authorList>
            <person name="Prufer K."/>
            <person name="Munch K."/>
            <person name="Hellmann I."/>
            <person name="Akagi K."/>
            <person name="Miller J.R."/>
            <person name="Walenz B."/>
            <person name="Koren S."/>
            <person name="Sutton G."/>
            <person name="Kodira C."/>
            <person name="Winer R."/>
            <person name="Knight J.R."/>
            <person name="Mullikin J.C."/>
            <person name="Meader S.J."/>
            <person name="Ponting C.P."/>
            <person name="Lunter G."/>
            <person name="Higashino S."/>
            <person name="Hobolth A."/>
            <person name="Dutheil J."/>
            <person name="Karakoc E."/>
            <person name="Alkan C."/>
            <person name="Sajjadian S."/>
            <person name="Catacchio C.R."/>
            <person name="Ventura M."/>
            <person name="Marques-Bonet T."/>
            <person name="Eichler E.E."/>
            <person name="Andre C."/>
            <person name="Atencia R."/>
            <person name="Mugisha L."/>
            <person name="Junhold J."/>
            <person name="Patterson N."/>
            <person name="Siebauer M."/>
            <person name="Good J.M."/>
            <person name="Fischer A."/>
            <person name="Ptak S.E."/>
            <person name="Lachmann M."/>
            <person name="Symer D.E."/>
            <person name="Mailund T."/>
            <person name="Schierup M.H."/>
            <person name="Andres A.M."/>
            <person name="Kelso J."/>
            <person name="Paabo S."/>
        </authorList>
    </citation>
    <scope>NUCLEOTIDE SEQUENCE [LARGE SCALE GENOMIC DNA]</scope>
</reference>
<evidence type="ECO:0000256" key="5">
    <source>
        <dbReference type="SAM" id="Coils"/>
    </source>
</evidence>
<dbReference type="Gene3D" id="1.25.40.20">
    <property type="entry name" value="Ankyrin repeat-containing domain"/>
    <property type="match status" value="2"/>
</dbReference>
<dbReference type="FunFam" id="1.25.40.20:FF:000208">
    <property type="entry name" value="Ankyrin repeat domain-containing protein 26"/>
    <property type="match status" value="1"/>
</dbReference>
<dbReference type="GeneTree" id="ENSGT00940000162459"/>
<feature type="repeat" description="ANK" evidence="4">
    <location>
        <begin position="145"/>
        <end position="177"/>
    </location>
</feature>
<reference evidence="9" key="2">
    <citation type="submission" date="2025-08" db="UniProtKB">
        <authorList>
            <consortium name="Ensembl"/>
        </authorList>
    </citation>
    <scope>IDENTIFICATION</scope>
</reference>
<evidence type="ECO:0000256" key="4">
    <source>
        <dbReference type="PROSITE-ProRule" id="PRU00023"/>
    </source>
</evidence>
<feature type="domain" description="DUF3496" evidence="7">
    <location>
        <begin position="1478"/>
        <end position="1585"/>
    </location>
</feature>
<dbReference type="Proteomes" id="UP000240080">
    <property type="component" value="Chromosome 10"/>
</dbReference>
<feature type="compositionally biased region" description="Basic and acidic residues" evidence="6">
    <location>
        <begin position="595"/>
        <end position="608"/>
    </location>
</feature>
<feature type="repeat" description="ANK" evidence="4">
    <location>
        <begin position="79"/>
        <end position="111"/>
    </location>
</feature>
<dbReference type="InterPro" id="IPR002110">
    <property type="entry name" value="Ankyrin_rpt"/>
</dbReference>
<dbReference type="EMBL" id="AJFE02073580">
    <property type="status" value="NOT_ANNOTATED_CDS"/>
    <property type="molecule type" value="Genomic_DNA"/>
</dbReference>
<evidence type="ECO:0000256" key="1">
    <source>
        <dbReference type="ARBA" id="ARBA00022737"/>
    </source>
</evidence>
<dbReference type="InterPro" id="IPR039497">
    <property type="entry name" value="CC144C-like_CC_dom"/>
</dbReference>
<evidence type="ECO:0000256" key="2">
    <source>
        <dbReference type="ARBA" id="ARBA00023043"/>
    </source>
</evidence>
<dbReference type="PANTHER" id="PTHR24147">
    <property type="entry name" value="ANKYRIN REPEAT DOMAIN 36-RELATED"/>
    <property type="match status" value="1"/>
</dbReference>
<feature type="domain" description="CCDC144C-like coiled-coil" evidence="8">
    <location>
        <begin position="748"/>
        <end position="1224"/>
    </location>
</feature>
<evidence type="ECO:0000256" key="6">
    <source>
        <dbReference type="SAM" id="MobiDB-lite"/>
    </source>
</evidence>
<feature type="coiled-coil region" evidence="5">
    <location>
        <begin position="1354"/>
        <end position="1426"/>
    </location>
</feature>
<dbReference type="PROSITE" id="PS50088">
    <property type="entry name" value="ANK_REPEAT"/>
    <property type="match status" value="4"/>
</dbReference>
<dbReference type="InterPro" id="IPR050657">
    <property type="entry name" value="Ankyrin_repeat_domain"/>
</dbReference>
<protein>
    <submittedName>
        <fullName evidence="9">Ankyrin repeat domain containing 26</fullName>
    </submittedName>
</protein>
<evidence type="ECO:0000256" key="3">
    <source>
        <dbReference type="ARBA" id="ARBA00023054"/>
    </source>
</evidence>
<dbReference type="Bgee" id="ENSPPAG00000042479">
    <property type="expression patterns" value="Expressed in heart and 6 other cell types or tissues"/>
</dbReference>
<keyword evidence="2 4" id="KW-0040">ANK repeat</keyword>
<dbReference type="Pfam" id="PF12001">
    <property type="entry name" value="DUF3496"/>
    <property type="match status" value="1"/>
</dbReference>
<dbReference type="InterPro" id="IPR021885">
    <property type="entry name" value="DUF3496"/>
</dbReference>
<feature type="region of interest" description="Disordered" evidence="6">
    <location>
        <begin position="1"/>
        <end position="41"/>
    </location>
</feature>
<evidence type="ECO:0000313" key="9">
    <source>
        <dbReference type="Ensembl" id="ENSPPAP00000039663.1"/>
    </source>
</evidence>
<dbReference type="InterPro" id="IPR036770">
    <property type="entry name" value="Ankyrin_rpt-contain_sf"/>
</dbReference>
<dbReference type="Ensembl" id="ENSPPAT00000062574.1">
    <property type="protein sequence ID" value="ENSPPAP00000039663.1"/>
    <property type="gene ID" value="ENSPPAG00000042479.1"/>
</dbReference>
<dbReference type="FunFam" id="1.25.40.20:FF:000317">
    <property type="entry name" value="Ankyrin repeat domain-containing protein 26"/>
    <property type="match status" value="1"/>
</dbReference>
<name>A0A2R9CF72_PANPA</name>
<sequence>MKKIFSKKGESPLGSFARRRRSSAGGGGEPGEGAYSQPGYHVRDRDLGKIHKAASAGNVAKVQQILLLRKNGLNDRDKMNRTALHLACANGHPEVVTLLVDRKCQLNVCDNENRTALMKAVQCQEEKCATILLEHGADPNLADVHGNTALHYAVYNEDISVATKLLLYDANIEAKNKDDLTPLLLAVSGKKQQMVEFLVKKKANVNAVDKLESSHQLISEYKEERIPKHSSQNSNSGKTSNNDEDLNFDTKNVPKPSLAKLMTASQQSRKNLEATYGTVRTGNRTLFEDRDSDSQDEVVVESLPTTSIKVQGFSHPTYQSPDLLPKPSHKSLANPGLMKVRRTNKARHWKKENGIDIIESAPLEQTNNDNLTYVDEVHKNNRSDMMSALGLGQEEDIESPWDSESISENFPQKYVDPLAGAADGKEKNIGNEQAEDVFYIPSFMSGSRNFKMAKLEDTRNVGMPVAHMESPERYLHLKPTIEMKDSVPNKAGGMKDVQTSKAAEHDLEVASEEEQEREGSENNQPQVEEERKKHRNNEMEVSANIHDGATDDAEDDDDHDDGLIRKRKSGETDRQQFPRKENKEYASSGPALQMKEVKRTEKEKRTSKESVNSPVFGKASLLTGGLLQVKNQIQSMDDVDDLTQSSETASEDCELPHSSYKNFMLLIEQLGMECKDSVSLLKIQDAALSCERLLELKKNHCELLTVKIKKMEDKVNVLQRELSETKEIKSQLEHQKVEWERELCSLRFSLNQEEEKRRNADMLYEKIREQLRRKEEQYRKEVEVKQQLELSLQTLEMELRTVKSNLNQVVQERNDAQRQLSREQNARMLQDGILTNHLSKQKEIEMAQKKMNSENSHSHEEEKDLSHKNSMLQEEIAMLRLEIDTIKNQNQEKEKKCFEDLKIVKEKNEDLQKTIKQNEETLTQTISQYNGRLSVLTAENAMLNSKLENEKQSKERLEAEVESYHSRLAAAIHDCDQSETSKRELELAFQRARDECSRLQDKMNFDVSNLKDNNEILSQQLFKTESKLNSLEIEFHHTRDALREKTLCLERVQKDLSQTQCQMKEMEQKYQNEQVKVNKYIGKQESVEERLSQLQSENMLLRQQLDDAHNKADNKEKTVINIQDQFHAIVQKLQAESEKQSLLLEERNKELISECNHLKERQYQYENEKAEREVVVRQLQQELADTLKKQSMSEASLEVTSRYRINLEDETQDLKKKLGQIRNQLQEAQDRHTEAVRCAEKMQDHKQKLEKDNAKLKVTIKKQMDKIEELQKNLLNANLSEDEKEQLKKLMELKQSLECNLDQEMKKNVELEREITGFKNLLKMTRKKLNEYENGEFSFHGDLKTSQFEMDIQINKLKHKIDDLTAELETAGSKCLHLDTKNQVLQEELLSMKTVQKKCEKLQKNKKKLEQEVINLRSHIERNMVELGQVKQYKQEIEERARQEIAEKLKEVNLFLQAQAASQENLEQLRENNFASMKSQMELRIKDLESELSKIKTSQEDFNKTELEKYKQLYLEELKVRKSLSSKLTKTNERLAEVNTKLLVEKQQSRSLFTTLTTRPVKEPPCVGNLNNSLDLNRKLIPRENLVISTSNPRASNNSMENYLSKMQQELEKNITRELKEAAAELESGSIASPLGSTDDSNLNQDLVWKASREYVQVLKKNYMI</sequence>
<feature type="region of interest" description="Disordered" evidence="6">
    <location>
        <begin position="220"/>
        <end position="257"/>
    </location>
</feature>
<dbReference type="Pfam" id="PF14915">
    <property type="entry name" value="CCDC144C"/>
    <property type="match status" value="1"/>
</dbReference>
<keyword evidence="3 5" id="KW-0175">Coiled coil</keyword>
<feature type="region of interest" description="Disordered" evidence="6">
    <location>
        <begin position="485"/>
        <end position="612"/>
    </location>
</feature>
<dbReference type="SUPFAM" id="SSF48403">
    <property type="entry name" value="Ankyrin repeat"/>
    <property type="match status" value="1"/>
</dbReference>
<keyword evidence="10" id="KW-1185">Reference proteome</keyword>
<dbReference type="PANTHER" id="PTHR24147:SF60">
    <property type="entry name" value="ANKYRIN REPEAT DOMAIN-CONTAINING PROTEIN 26-RELATED"/>
    <property type="match status" value="1"/>
</dbReference>
<feature type="region of interest" description="Disordered" evidence="6">
    <location>
        <begin position="847"/>
        <end position="867"/>
    </location>
</feature>
<keyword evidence="1" id="KW-0677">Repeat</keyword>
<feature type="repeat" description="ANK" evidence="4">
    <location>
        <begin position="112"/>
        <end position="144"/>
    </location>
</feature>
<dbReference type="EMBL" id="AJFE02073581">
    <property type="status" value="NOT_ANNOTATED_CDS"/>
    <property type="molecule type" value="Genomic_DNA"/>
</dbReference>
<dbReference type="SMART" id="SM00248">
    <property type="entry name" value="ANK"/>
    <property type="match status" value="4"/>
</dbReference>
<dbReference type="EMBL" id="AJFE02073583">
    <property type="status" value="NOT_ANNOTATED_CDS"/>
    <property type="molecule type" value="Genomic_DNA"/>
</dbReference>
<proteinExistence type="predicted"/>
<gene>
    <name evidence="9" type="primary">ANKRD26</name>
</gene>
<feature type="compositionally biased region" description="Acidic residues" evidence="6">
    <location>
        <begin position="550"/>
        <end position="560"/>
    </location>
</feature>
<dbReference type="SUPFAM" id="SSF57997">
    <property type="entry name" value="Tropomyosin"/>
    <property type="match status" value="1"/>
</dbReference>
<dbReference type="Pfam" id="PF12796">
    <property type="entry name" value="Ank_2"/>
    <property type="match status" value="1"/>
</dbReference>
<dbReference type="EMBL" id="AJFE02073582">
    <property type="status" value="NOT_ANNOTATED_CDS"/>
    <property type="molecule type" value="Genomic_DNA"/>
</dbReference>
<organism evidence="9 10">
    <name type="scientific">Pan paniscus</name>
    <name type="common">Pygmy chimpanzee</name>
    <name type="synonym">Bonobo</name>
    <dbReference type="NCBI Taxonomy" id="9597"/>
    <lineage>
        <taxon>Eukaryota</taxon>
        <taxon>Metazoa</taxon>
        <taxon>Chordata</taxon>
        <taxon>Craniata</taxon>
        <taxon>Vertebrata</taxon>
        <taxon>Euteleostomi</taxon>
        <taxon>Mammalia</taxon>
        <taxon>Eutheria</taxon>
        <taxon>Euarchontoglires</taxon>
        <taxon>Primates</taxon>
        <taxon>Haplorrhini</taxon>
        <taxon>Catarrhini</taxon>
        <taxon>Hominidae</taxon>
        <taxon>Pan</taxon>
    </lineage>
</organism>
<feature type="repeat" description="ANK" evidence="4">
    <location>
        <begin position="178"/>
        <end position="210"/>
    </location>
</feature>
<dbReference type="Pfam" id="PF00023">
    <property type="entry name" value="Ank"/>
    <property type="match status" value="2"/>
</dbReference>
<feature type="coiled-coil region" evidence="5">
    <location>
        <begin position="1478"/>
        <end position="1541"/>
    </location>
</feature>
<feature type="compositionally biased region" description="Basic and acidic residues" evidence="6">
    <location>
        <begin position="561"/>
        <end position="584"/>
    </location>
</feature>
<evidence type="ECO:0000313" key="10">
    <source>
        <dbReference type="Proteomes" id="UP000240080"/>
    </source>
</evidence>
<dbReference type="PRINTS" id="PR01415">
    <property type="entry name" value="ANKYRIN"/>
</dbReference>